<dbReference type="Pfam" id="PF13499">
    <property type="entry name" value="EF-hand_7"/>
    <property type="match status" value="1"/>
</dbReference>
<keyword evidence="7 11" id="KW-0175">Coiled coil</keyword>
<evidence type="ECO:0008006" key="17">
    <source>
        <dbReference type="Google" id="ProtNLM"/>
    </source>
</evidence>
<dbReference type="InterPro" id="IPR019821">
    <property type="entry name" value="Kinesin_motor_CS"/>
</dbReference>
<dbReference type="InterPro" id="IPR018247">
    <property type="entry name" value="EF_Hand_1_Ca_BS"/>
</dbReference>
<evidence type="ECO:0000256" key="6">
    <source>
        <dbReference type="ARBA" id="ARBA00022840"/>
    </source>
</evidence>
<evidence type="ECO:0000259" key="13">
    <source>
        <dbReference type="PROSITE" id="PS50067"/>
    </source>
</evidence>
<dbReference type="Gene3D" id="3.40.850.10">
    <property type="entry name" value="Kinesin motor domain"/>
    <property type="match status" value="1"/>
</dbReference>
<organism evidence="15 16">
    <name type="scientific">Cyclotella cryptica</name>
    <dbReference type="NCBI Taxonomy" id="29204"/>
    <lineage>
        <taxon>Eukaryota</taxon>
        <taxon>Sar</taxon>
        <taxon>Stramenopiles</taxon>
        <taxon>Ochrophyta</taxon>
        <taxon>Bacillariophyta</taxon>
        <taxon>Coscinodiscophyceae</taxon>
        <taxon>Thalassiosirophycidae</taxon>
        <taxon>Stephanodiscales</taxon>
        <taxon>Stephanodiscaceae</taxon>
        <taxon>Cyclotella</taxon>
    </lineage>
</organism>
<keyword evidence="6 10" id="KW-0067">ATP-binding</keyword>
<dbReference type="InterPro" id="IPR027417">
    <property type="entry name" value="P-loop_NTPase"/>
</dbReference>
<accession>A0ABD3QHU6</accession>
<comment type="similarity">
    <text evidence="10">Belongs to the TRAFAC class myosin-kinesin ATPase superfamily. Kinesin family.</text>
</comment>
<dbReference type="SMART" id="SM00129">
    <property type="entry name" value="KISc"/>
    <property type="match status" value="1"/>
</dbReference>
<dbReference type="GO" id="GO:0003774">
    <property type="term" value="F:cytoskeletal motor activity"/>
    <property type="evidence" value="ECO:0007669"/>
    <property type="project" value="UniProtKB-UniRule"/>
</dbReference>
<dbReference type="CDD" id="cd00051">
    <property type="entry name" value="EFh"/>
    <property type="match status" value="1"/>
</dbReference>
<dbReference type="GO" id="GO:0005524">
    <property type="term" value="F:ATP binding"/>
    <property type="evidence" value="ECO:0007669"/>
    <property type="project" value="UniProtKB-UniRule"/>
</dbReference>
<dbReference type="PANTHER" id="PTHR47969">
    <property type="entry name" value="CHROMOSOME-ASSOCIATED KINESIN KIF4A-RELATED"/>
    <property type="match status" value="1"/>
</dbReference>
<keyword evidence="9" id="KW-0206">Cytoskeleton</keyword>
<proteinExistence type="inferred from homology"/>
<dbReference type="PROSITE" id="PS50222">
    <property type="entry name" value="EF_HAND_2"/>
    <property type="match status" value="2"/>
</dbReference>
<evidence type="ECO:0000256" key="12">
    <source>
        <dbReference type="SAM" id="MobiDB-lite"/>
    </source>
</evidence>
<dbReference type="Proteomes" id="UP001516023">
    <property type="component" value="Unassembled WGS sequence"/>
</dbReference>
<evidence type="ECO:0000256" key="11">
    <source>
        <dbReference type="SAM" id="Coils"/>
    </source>
</evidence>
<dbReference type="SUPFAM" id="SSF52540">
    <property type="entry name" value="P-loop containing nucleoside triphosphate hydrolases"/>
    <property type="match status" value="1"/>
</dbReference>
<keyword evidence="5" id="KW-0106">Calcium</keyword>
<evidence type="ECO:0000256" key="4">
    <source>
        <dbReference type="ARBA" id="ARBA00022741"/>
    </source>
</evidence>
<evidence type="ECO:0000313" key="15">
    <source>
        <dbReference type="EMBL" id="KAL3799426.1"/>
    </source>
</evidence>
<protein>
    <recommendedName>
        <fullName evidence="17">Calmodulin</fullName>
    </recommendedName>
</protein>
<keyword evidence="16" id="KW-1185">Reference proteome</keyword>
<comment type="subcellular location">
    <subcellularLocation>
        <location evidence="1">Cytoplasm</location>
        <location evidence="1">Cytoskeleton</location>
    </subcellularLocation>
</comment>
<evidence type="ECO:0000256" key="10">
    <source>
        <dbReference type="PROSITE-ProRule" id="PRU00283"/>
    </source>
</evidence>
<dbReference type="PANTHER" id="PTHR47969:SF21">
    <property type="entry name" value="KINESIN-LIKE PROTEIN"/>
    <property type="match status" value="1"/>
</dbReference>
<dbReference type="FunFam" id="3.40.850.10:FF:000029">
    <property type="entry name" value="Kinesin-like protein KIF17"/>
    <property type="match status" value="1"/>
</dbReference>
<dbReference type="InterPro" id="IPR011992">
    <property type="entry name" value="EF-hand-dom_pair"/>
</dbReference>
<evidence type="ECO:0000256" key="3">
    <source>
        <dbReference type="ARBA" id="ARBA00022701"/>
    </source>
</evidence>
<feature type="region of interest" description="Disordered" evidence="12">
    <location>
        <begin position="2015"/>
        <end position="2035"/>
    </location>
</feature>
<keyword evidence="4 10" id="KW-0547">Nucleotide-binding</keyword>
<sequence length="2184" mass="249137">MNVSPIIVAVSIFLCSDANMQRKPRISETIKVFFRVRPLNAKEKQDGRNIATIAHEDHGTIEIRNRSPSSEGGVESSSKTFSFDAVFSDKASQRHIYDVCAAPVVQSVLEGYNGTVFAYGQTGAGKTHTMEGVNDTPELRGIIPNSFQHIFDFITLDGSNDKYLVRASYFEIYNEEIRDLLSKSQISLELKESADSGVYVKDLTSLVVKSVEEIDHVLQRGKKNRSVGATLMNTGSSRSHSVFSIVVECCSNDGQREHIRVGKLNLVDLAGSERQSKTGATGDRLQEATKINLSLSALGNVISALVDGKAQHIPYRDSKLTRILQDSLGGNTKTVMVANAGPADYNYEESLSTLRYANRTKKIENKPVINEDPKDAMLREYQEEILRLKERLSQMPPFSNDTSKSGDFDEQRKEFIIEEFRSKSNKENEEMRAKAEAEMAKLRSDNNQTTEERRLLAEKLAEEKRARLETENERLELRKQLDEMEAKLVMGGEVANNARKQDAKLRRANQELTARKEQELALTRKMNEQEEEKLYLEEKYSSLAEEVVFKTKKLKKIWTKYQQAKTEIKDLETEFLEEKNAMVNTIRDLTKQLKLKEFIISSFIPPKYALLYDAVENGGRAVFDEARETWTIPSIKTQVINTRTQRRHGLKGFGRPETEYAQGRKMADRNVRWHAEDIVDLDIEMPTQSSLSLDHPNTAEKIAFILSMDLNDYTEELPQKDNRREKLLRLNNKQKTRHRKDKDACSDDASRKSFFAYYCDNFAQVKHKYSNEMESFCFSHIEDELHFNFAKSRCDGDNSVYVERDFVNLRLDAYCDGATSQEHSYPFVVTGHSGGGKSAALANWTTRRKAHRHPTRDLGCYGEFIFWHAVGCSRLSTTISCLLRRLVTSLTNHFELKEVIDIAEEKLPWIFPRLLERASKKGKVIIVIDGGLQHCNRNDEGHGLKWLPLRLPPNVRMILSVTIPCSNPPLISGHATNLQNKTRLVWNEIQRRQYSTIEMEKFDNNFMRAVIDKFLLLTASSDPSISRSQLCDQILSVDSANNAFFLTTILRGLLHVHSCLGLDHDSATACLAMWTSSEVRSSMDLLDRMLTVFESDPRTMGAGMEVPAVRPEDGPSLTLDTNTTTTFGSLIGHALSLLFVARHGLHENELLDLLARARDHFRWMNQTKGTIIPVKLKLLKSILHEKRRLIDIFCAFDTDGNGTVSHEEFFKGMQRLDLKGVTHDEVTLLINEVDTNCDGEIDFVETLDYFEDIWRRYMHGARRGSVFGNQSSCEMISKDRLSLGVDCIQSLTSTLQTVGVVCMDIKEQGRILVLPFENSVLRDVVWKKYIRTRKGEAQSRALLTEYFLAKEPSLRICEELPWHLKKSNDMITLKKVLGDLRILDDMYNTKELKAELFIYLRRLSQASKFDMVIEYNRAIEHWYQNDNPSSSRVSSMAAFLADVMLWYSKNISTLIEMPPFMRTKLDDAQLHKLGIEWETERSNINTKKVEKIRPDTDYFFNRWTWIQFPWLALRNTSKAVVKEITSDGLLSYKNGTMPSRQRAMVRSGVVIQRHTTAIKATTRGGSNCHFDKQGSRGEKDDLRNLYIQLSRLKKYYDSDVVEASEREKYLNELERTLSEKNLADDQNQHKLAAGEAAIEKLRLRLDQIKHMIAQATHIESFHEQILVVLQSCQPRFQPKHLELEQQIALCKQQISDIRERQDKIDGEIGKIKTCSKKVSTEIQVALREKQNLQPRLEALHCKAREGLERKKSERLVSFDPELFSRRMKREGIVAKRRLIRNHGNESNHVVDSENLSLIHPMQIIAYAAGSFDPLHVAKMMQSSESLAKDLYLSQEKSELHTQKQHDTLNDLQQKITEHHLSHRIAPKVARDVDDQDVKDLELLVQTHQSNLQQLSVLVKHVSLALRHLVDMTESIHCGDSEKNQLNSFIFAMDASKLCLGENLKKMVRVIKMICNATLERGELQDIKVKAGSAILEAGSNEEKICGDNDNLRVLNKLERESLYIEATQKLHDVEDEKFGDGDETNASDNKLRRADTSCRASQKHKGLILEAVLQRQIEMSDASLSTCTHHSTPLVRRERLPSNLEPALFIVCPISSKSESMELMKGTLPRITLLSLLKVESVACDKRGRLSALDGRCEVEKSTLSFDSMYDVWPISKSPSSVSLRELPNCELFCLVDKCDALVS</sequence>
<gene>
    <name evidence="15" type="ORF">HJC23_013881</name>
</gene>
<keyword evidence="2" id="KW-0963">Cytoplasm</keyword>
<dbReference type="PROSITE" id="PS50067">
    <property type="entry name" value="KINESIN_MOTOR_2"/>
    <property type="match status" value="1"/>
</dbReference>
<feature type="coiled-coil region" evidence="11">
    <location>
        <begin position="423"/>
        <end position="581"/>
    </location>
</feature>
<dbReference type="PROSITE" id="PS00018">
    <property type="entry name" value="EF_HAND_1"/>
    <property type="match status" value="1"/>
</dbReference>
<feature type="domain" description="EF-hand" evidence="14">
    <location>
        <begin position="1221"/>
        <end position="1256"/>
    </location>
</feature>
<dbReference type="EMBL" id="JABMIG020000039">
    <property type="protein sequence ID" value="KAL3799426.1"/>
    <property type="molecule type" value="Genomic_DNA"/>
</dbReference>
<dbReference type="GO" id="GO:0005874">
    <property type="term" value="C:microtubule"/>
    <property type="evidence" value="ECO:0007669"/>
    <property type="project" value="UniProtKB-KW"/>
</dbReference>
<feature type="domain" description="Kinesin motor" evidence="13">
    <location>
        <begin position="29"/>
        <end position="363"/>
    </location>
</feature>
<feature type="binding site" evidence="10">
    <location>
        <begin position="120"/>
        <end position="127"/>
    </location>
    <ligand>
        <name>ATP</name>
        <dbReference type="ChEBI" id="CHEBI:30616"/>
    </ligand>
</feature>
<dbReference type="InterPro" id="IPR036961">
    <property type="entry name" value="Kinesin_motor_dom_sf"/>
</dbReference>
<dbReference type="PRINTS" id="PR00380">
    <property type="entry name" value="KINESINHEAVY"/>
</dbReference>
<dbReference type="Gene3D" id="1.10.238.10">
    <property type="entry name" value="EF-hand"/>
    <property type="match status" value="1"/>
</dbReference>
<keyword evidence="8 10" id="KW-0505">Motor protein</keyword>
<dbReference type="PROSITE" id="PS00411">
    <property type="entry name" value="KINESIN_MOTOR_1"/>
    <property type="match status" value="1"/>
</dbReference>
<dbReference type="InterPro" id="IPR001752">
    <property type="entry name" value="Kinesin_motor_dom"/>
</dbReference>
<evidence type="ECO:0000259" key="14">
    <source>
        <dbReference type="PROSITE" id="PS50222"/>
    </source>
</evidence>
<evidence type="ECO:0000256" key="7">
    <source>
        <dbReference type="ARBA" id="ARBA00023054"/>
    </source>
</evidence>
<keyword evidence="3" id="KW-0493">Microtubule</keyword>
<dbReference type="InterPro" id="IPR002048">
    <property type="entry name" value="EF_hand_dom"/>
</dbReference>
<comment type="caution">
    <text evidence="15">The sequence shown here is derived from an EMBL/GenBank/DDBJ whole genome shotgun (WGS) entry which is preliminary data.</text>
</comment>
<dbReference type="Pfam" id="PF00225">
    <property type="entry name" value="Kinesin"/>
    <property type="match status" value="1"/>
</dbReference>
<evidence type="ECO:0000256" key="1">
    <source>
        <dbReference type="ARBA" id="ARBA00004245"/>
    </source>
</evidence>
<dbReference type="SMART" id="SM00054">
    <property type="entry name" value="EFh"/>
    <property type="match status" value="2"/>
</dbReference>
<evidence type="ECO:0000256" key="5">
    <source>
        <dbReference type="ARBA" id="ARBA00022837"/>
    </source>
</evidence>
<name>A0ABD3QHU6_9STRA</name>
<dbReference type="SUPFAM" id="SSF47473">
    <property type="entry name" value="EF-hand"/>
    <property type="match status" value="1"/>
</dbReference>
<evidence type="ECO:0000313" key="16">
    <source>
        <dbReference type="Proteomes" id="UP001516023"/>
    </source>
</evidence>
<evidence type="ECO:0000256" key="8">
    <source>
        <dbReference type="ARBA" id="ARBA00023175"/>
    </source>
</evidence>
<evidence type="ECO:0000256" key="2">
    <source>
        <dbReference type="ARBA" id="ARBA00022490"/>
    </source>
</evidence>
<evidence type="ECO:0000256" key="9">
    <source>
        <dbReference type="ARBA" id="ARBA00023212"/>
    </source>
</evidence>
<dbReference type="InterPro" id="IPR027640">
    <property type="entry name" value="Kinesin-like_fam"/>
</dbReference>
<reference evidence="15 16" key="1">
    <citation type="journal article" date="2020" name="G3 (Bethesda)">
        <title>Improved Reference Genome for Cyclotella cryptica CCMP332, a Model for Cell Wall Morphogenesis, Salinity Adaptation, and Lipid Production in Diatoms (Bacillariophyta).</title>
        <authorList>
            <person name="Roberts W.R."/>
            <person name="Downey K.M."/>
            <person name="Ruck E.C."/>
            <person name="Traller J.C."/>
            <person name="Alverson A.J."/>
        </authorList>
    </citation>
    <scope>NUCLEOTIDE SEQUENCE [LARGE SCALE GENOMIC DNA]</scope>
    <source>
        <strain evidence="15 16">CCMP332</strain>
    </source>
</reference>
<feature type="domain" description="EF-hand" evidence="14">
    <location>
        <begin position="1184"/>
        <end position="1219"/>
    </location>
</feature>